<dbReference type="AlphaFoldDB" id="M0NE03"/>
<dbReference type="Proteomes" id="UP000011680">
    <property type="component" value="Unassembled WGS sequence"/>
</dbReference>
<evidence type="ECO:0008006" key="3">
    <source>
        <dbReference type="Google" id="ProtNLM"/>
    </source>
</evidence>
<dbReference type="EMBL" id="AOMF01000095">
    <property type="protein sequence ID" value="EMA56056.1"/>
    <property type="molecule type" value="Genomic_DNA"/>
</dbReference>
<accession>M0NE03</accession>
<dbReference type="InterPro" id="IPR012347">
    <property type="entry name" value="Ferritin-like"/>
</dbReference>
<dbReference type="SUPFAM" id="SSF47240">
    <property type="entry name" value="Ferritin-like"/>
    <property type="match status" value="1"/>
</dbReference>
<evidence type="ECO:0000313" key="1">
    <source>
        <dbReference type="EMBL" id="EMA56056.1"/>
    </source>
</evidence>
<dbReference type="PROSITE" id="PS51318">
    <property type="entry name" value="TAT"/>
    <property type="match status" value="1"/>
</dbReference>
<evidence type="ECO:0000313" key="2">
    <source>
        <dbReference type="Proteomes" id="UP000011680"/>
    </source>
</evidence>
<dbReference type="InterPro" id="IPR006311">
    <property type="entry name" value="TAT_signal"/>
</dbReference>
<proteinExistence type="predicted"/>
<dbReference type="OrthoDB" id="201781at2157"/>
<protein>
    <recommendedName>
        <fullName evidence="3">Ferritin-like domain-containing protein</fullName>
    </recommendedName>
</protein>
<dbReference type="eggNOG" id="arCOG10710">
    <property type="taxonomic scope" value="Archaea"/>
</dbReference>
<dbReference type="eggNOG" id="arCOG08948">
    <property type="taxonomic scope" value="Archaea"/>
</dbReference>
<keyword evidence="2" id="KW-1185">Reference proteome</keyword>
<dbReference type="Pfam" id="PF13668">
    <property type="entry name" value="Ferritin_2"/>
    <property type="match status" value="1"/>
</dbReference>
<sequence length="355" mass="39132">MKPTEISHALVESTERRTFLKTAIGAAATAAAIPAVSTIASAHFPETLRIDIAPGSNENKIDPETDDCVSVAILQSTFVDEDGILKDPGTKITFDPTERPVRYRFGTQELLGQGGGVRPINDGEVRDVNGDGKDDLVLQFPLDGTGFTGDESTGTLYWERPGTRHHGFHGTDTIRLPDDMQVSDIDILNYALTLEHLEAAYYNDFLDTYSESEVERSEVANYFARPTLQYSTYQQIQDVRDHEEAHVEKLTSLIEKLGGNPVEPAKYEFPYDGIEEFVALSDRIEAVGVSAYAGVAPMIDDTGVLEAALSIHSVEANHQTYFQLLHLQRPAPDAFNSARSMDQVLPIAQQFMADH</sequence>
<reference evidence="1 2" key="1">
    <citation type="journal article" date="2014" name="PLoS Genet.">
        <title>Phylogenetically driven sequencing of extremely halophilic archaea reveals strategies for static and dynamic osmo-response.</title>
        <authorList>
            <person name="Becker E.A."/>
            <person name="Seitzer P.M."/>
            <person name="Tritt A."/>
            <person name="Larsen D."/>
            <person name="Krusor M."/>
            <person name="Yao A.I."/>
            <person name="Wu D."/>
            <person name="Madern D."/>
            <person name="Eisen J.A."/>
            <person name="Darling A.E."/>
            <person name="Facciotti M.T."/>
        </authorList>
    </citation>
    <scope>NUCLEOTIDE SEQUENCE [LARGE SCALE GENOMIC DNA]</scope>
    <source>
        <strain evidence="1 2">JCM 13552</strain>
    </source>
</reference>
<name>M0NE03_9EURY</name>
<gene>
    <name evidence="1" type="ORF">C451_04346</name>
</gene>
<dbReference type="Gene3D" id="1.20.1260.10">
    <property type="match status" value="1"/>
</dbReference>
<dbReference type="PATRIC" id="fig|1227457.3.peg.783"/>
<organism evidence="1 2">
    <name type="scientific">Halococcus thailandensis JCM 13552</name>
    <dbReference type="NCBI Taxonomy" id="1227457"/>
    <lineage>
        <taxon>Archaea</taxon>
        <taxon>Methanobacteriati</taxon>
        <taxon>Methanobacteriota</taxon>
        <taxon>Stenosarchaea group</taxon>
        <taxon>Halobacteria</taxon>
        <taxon>Halobacteriales</taxon>
        <taxon>Halococcaceae</taxon>
        <taxon>Halococcus</taxon>
    </lineage>
</organism>
<dbReference type="RefSeq" id="WP_007738023.1">
    <property type="nucleotide sequence ID" value="NZ_AOMF01000095.1"/>
</dbReference>
<dbReference type="CDD" id="cd00657">
    <property type="entry name" value="Ferritin_like"/>
    <property type="match status" value="1"/>
</dbReference>
<comment type="caution">
    <text evidence="1">The sequence shown here is derived from an EMBL/GenBank/DDBJ whole genome shotgun (WGS) entry which is preliminary data.</text>
</comment>
<dbReference type="InterPro" id="IPR009078">
    <property type="entry name" value="Ferritin-like_SF"/>
</dbReference>